<evidence type="ECO:0000313" key="3">
    <source>
        <dbReference type="Proteomes" id="UP001320876"/>
    </source>
</evidence>
<sequence>MDTLKILLGATVALLLGALGVSLYNQKAPSQSADSLEKAEIMRKIEELRLEQDRLQIEKQRLALQQAAALEPAVAPPAAQPPPAAEVESMKEQIALLQAEKEKAEREAETFEKEAVLIGGRQIESRDKEARRARLISQALLIARVKEWVENPEIGGFATIEIVMQENVQPGTILCLRRNTGILGRLRVDDVSIEGAIANPITPFTETRPQVGDELILEPPF</sequence>
<keyword evidence="3" id="KW-1185">Reference proteome</keyword>
<dbReference type="RefSeq" id="WP_264487427.1">
    <property type="nucleotide sequence ID" value="NZ_JAPDDT010000004.1"/>
</dbReference>
<proteinExistence type="predicted"/>
<evidence type="ECO:0000256" key="1">
    <source>
        <dbReference type="SAM" id="Coils"/>
    </source>
</evidence>
<reference evidence="2 3" key="1">
    <citation type="submission" date="2022-10" db="EMBL/GenBank/DDBJ databases">
        <title>Luteolibacter arcticus strain CCTCC AB 2014275, whole genome shotgun sequencing project.</title>
        <authorList>
            <person name="Zhao G."/>
            <person name="Shen L."/>
        </authorList>
    </citation>
    <scope>NUCLEOTIDE SEQUENCE [LARGE SCALE GENOMIC DNA]</scope>
    <source>
        <strain evidence="2 3">CCTCC AB 2014275</strain>
    </source>
</reference>
<dbReference type="Proteomes" id="UP001320876">
    <property type="component" value="Unassembled WGS sequence"/>
</dbReference>
<feature type="coiled-coil region" evidence="1">
    <location>
        <begin position="38"/>
        <end position="114"/>
    </location>
</feature>
<accession>A0ABT3GIH9</accession>
<comment type="caution">
    <text evidence="2">The sequence shown here is derived from an EMBL/GenBank/DDBJ whole genome shotgun (WGS) entry which is preliminary data.</text>
</comment>
<organism evidence="2 3">
    <name type="scientific">Luteolibacter arcticus</name>
    <dbReference type="NCBI Taxonomy" id="1581411"/>
    <lineage>
        <taxon>Bacteria</taxon>
        <taxon>Pseudomonadati</taxon>
        <taxon>Verrucomicrobiota</taxon>
        <taxon>Verrucomicrobiia</taxon>
        <taxon>Verrucomicrobiales</taxon>
        <taxon>Verrucomicrobiaceae</taxon>
        <taxon>Luteolibacter</taxon>
    </lineage>
</organism>
<gene>
    <name evidence="2" type="ORF">OKA05_12225</name>
</gene>
<protein>
    <submittedName>
        <fullName evidence="2">Uncharacterized protein</fullName>
    </submittedName>
</protein>
<dbReference type="EMBL" id="JAPDDT010000004">
    <property type="protein sequence ID" value="MCW1923322.1"/>
    <property type="molecule type" value="Genomic_DNA"/>
</dbReference>
<keyword evidence="1" id="KW-0175">Coiled coil</keyword>
<evidence type="ECO:0000313" key="2">
    <source>
        <dbReference type="EMBL" id="MCW1923322.1"/>
    </source>
</evidence>
<name>A0ABT3GIH9_9BACT</name>